<evidence type="ECO:0000313" key="2">
    <source>
        <dbReference type="Proteomes" id="UP001066276"/>
    </source>
</evidence>
<proteinExistence type="predicted"/>
<dbReference type="Proteomes" id="UP001066276">
    <property type="component" value="Chromosome 1_1"/>
</dbReference>
<dbReference type="AlphaFoldDB" id="A0AAV7X0V2"/>
<evidence type="ECO:0000313" key="1">
    <source>
        <dbReference type="EMBL" id="KAJ1218907.1"/>
    </source>
</evidence>
<gene>
    <name evidence="1" type="ORF">NDU88_006478</name>
</gene>
<reference evidence="1" key="1">
    <citation type="journal article" date="2022" name="bioRxiv">
        <title>Sequencing and chromosome-scale assembly of the giantPleurodeles waltlgenome.</title>
        <authorList>
            <person name="Brown T."/>
            <person name="Elewa A."/>
            <person name="Iarovenko S."/>
            <person name="Subramanian E."/>
            <person name="Araus A.J."/>
            <person name="Petzold A."/>
            <person name="Susuki M."/>
            <person name="Suzuki K.-i.T."/>
            <person name="Hayashi T."/>
            <person name="Toyoda A."/>
            <person name="Oliveira C."/>
            <person name="Osipova E."/>
            <person name="Leigh N.D."/>
            <person name="Simon A."/>
            <person name="Yun M.H."/>
        </authorList>
    </citation>
    <scope>NUCLEOTIDE SEQUENCE</scope>
    <source>
        <strain evidence="1">20211129_DDA</strain>
        <tissue evidence="1">Liver</tissue>
    </source>
</reference>
<feature type="non-terminal residue" evidence="1">
    <location>
        <position position="1"/>
    </location>
</feature>
<organism evidence="1 2">
    <name type="scientific">Pleurodeles waltl</name>
    <name type="common">Iberian ribbed newt</name>
    <dbReference type="NCBI Taxonomy" id="8319"/>
    <lineage>
        <taxon>Eukaryota</taxon>
        <taxon>Metazoa</taxon>
        <taxon>Chordata</taxon>
        <taxon>Craniata</taxon>
        <taxon>Vertebrata</taxon>
        <taxon>Euteleostomi</taxon>
        <taxon>Amphibia</taxon>
        <taxon>Batrachia</taxon>
        <taxon>Caudata</taxon>
        <taxon>Salamandroidea</taxon>
        <taxon>Salamandridae</taxon>
        <taxon>Pleurodelinae</taxon>
        <taxon>Pleurodeles</taxon>
    </lineage>
</organism>
<dbReference type="EMBL" id="JANPWB010000001">
    <property type="protein sequence ID" value="KAJ1218907.1"/>
    <property type="molecule type" value="Genomic_DNA"/>
</dbReference>
<comment type="caution">
    <text evidence="1">The sequence shown here is derived from an EMBL/GenBank/DDBJ whole genome shotgun (WGS) entry which is preliminary data.</text>
</comment>
<name>A0AAV7X0V2_PLEWA</name>
<feature type="non-terminal residue" evidence="1">
    <location>
        <position position="70"/>
    </location>
</feature>
<keyword evidence="2" id="KW-1185">Reference proteome</keyword>
<accession>A0AAV7X0V2</accession>
<protein>
    <submittedName>
        <fullName evidence="1">Uncharacterized protein</fullName>
    </submittedName>
</protein>
<sequence>TSHTSIAPGVMLQSTASCVHDTAALVKALSGLLVVTGQPLRRKSSNGKMPPIIAKVIGNPPKILENIEWM</sequence>